<dbReference type="PATRIC" id="fig|1319815.3.peg.211"/>
<protein>
    <submittedName>
        <fullName evidence="1">Uncharacterized protein</fullName>
    </submittedName>
</protein>
<keyword evidence="2" id="KW-1185">Reference proteome</keyword>
<reference evidence="1 2" key="1">
    <citation type="submission" date="2013-08" db="EMBL/GenBank/DDBJ databases">
        <authorList>
            <person name="Weinstock G."/>
            <person name="Sodergren E."/>
            <person name="Wylie T."/>
            <person name="Fulton L."/>
            <person name="Fulton R."/>
            <person name="Fronick C."/>
            <person name="O'Laughlin M."/>
            <person name="Godfrey J."/>
            <person name="Miner T."/>
            <person name="Herter B."/>
            <person name="Appelbaum E."/>
            <person name="Cordes M."/>
            <person name="Lek S."/>
            <person name="Wollam A."/>
            <person name="Pepin K.H."/>
            <person name="Palsikar V.B."/>
            <person name="Mitreva M."/>
            <person name="Wilson R.K."/>
        </authorList>
    </citation>
    <scope>NUCLEOTIDE SEQUENCE [LARGE SCALE GENOMIC DNA]</scope>
    <source>
        <strain evidence="1 2">ATCC BAA-474</strain>
    </source>
</reference>
<organism evidence="1 2">
    <name type="scientific">Cetobacterium somerae ATCC BAA-474</name>
    <dbReference type="NCBI Taxonomy" id="1319815"/>
    <lineage>
        <taxon>Bacteria</taxon>
        <taxon>Fusobacteriati</taxon>
        <taxon>Fusobacteriota</taxon>
        <taxon>Fusobacteriia</taxon>
        <taxon>Fusobacteriales</taxon>
        <taxon>Fusobacteriaceae</taxon>
        <taxon>Cetobacterium</taxon>
    </lineage>
</organism>
<comment type="caution">
    <text evidence="1">The sequence shown here is derived from an EMBL/GenBank/DDBJ whole genome shotgun (WGS) entry which is preliminary data.</text>
</comment>
<name>U7VED1_9FUSO</name>
<evidence type="ECO:0000313" key="2">
    <source>
        <dbReference type="Proteomes" id="UP000017081"/>
    </source>
</evidence>
<dbReference type="Proteomes" id="UP000017081">
    <property type="component" value="Unassembled WGS sequence"/>
</dbReference>
<dbReference type="RefSeq" id="WP_023049772.1">
    <property type="nucleotide sequence ID" value="NZ_CP173070.2"/>
</dbReference>
<dbReference type="STRING" id="1319815.HMPREF0202_00223"/>
<proteinExistence type="predicted"/>
<gene>
    <name evidence="1" type="ORF">HMPREF0202_00223</name>
</gene>
<evidence type="ECO:0000313" key="1">
    <source>
        <dbReference type="EMBL" id="ERT69861.1"/>
    </source>
</evidence>
<sequence>MSKRLKSFHKLFFIIIFSILFSGVIGSSNSPDLPEKIAPELEQIEALPRRTKPAELNIEVTKIKSEILDNIYFISSEKALYIDFSNYKSAKKLRDIDVNNYELFISDSIEATSEVTSGGKKTRNYKNRELARSKFEYKVIEVNGFKKLRIDISKEELPSEIYIGVLDKNTKNIIKIFKGDIKILENNVAIEEREVTVYYNNGFSDYGRVIYFDSNGTPLNSRWVGSIPEPYPDINVKKHDFNNGFINGILTNESGSITELYDEGSGSSEKREIRREKNSQDWKEIRNPSGQVSLTFVPSGEFNLQIHYSNKESYRFKIIHKDLDGNIKKIHYLNINKGSSIEVDLKEYFEYNNPADNDILIRESLVKDEFNSDGTAKYPDKIYSFYTPKNISLALKKSLSGMNLFPAIYLGNEVNNGGYFEQKLKQPYRVNLNSSTATGVMNLIPDITDFSYRHIVTAGSALEKPSSETFYTAVGAGVVNPVTNKINTKIGFYILGKNLAEILKSLVNETNEAKIIPLSYDENYTYSLSPGDFENYGQNCYLPSRKSKENDIVKNSLPKILVEKLPKKIIPTYLDRRVNINQIVIEDSETLNEDNVYTLATIENWQNLGTETNNEDKTVFPIIALGPKAPMNSEKGWGWNSLTSPHGIEKEMVTVKYLSALGDIDMNVYIDEIETNPGSDAIITRGSIENYSVLGSFGIKENYNKHEWIKGKVKARPINLESTMGLMEKIRKYGSREIIFKPLGLEQINLVLGEKNESGYFIPASDSLETIEKKVYNYNYPEIKVRKNLISETIDVFISNDFDLNQPINLTENTNLAKGINIKSTENKRMKSLLYESFYLFGYNTEGTGWISLDENGNSEEVKKEFYTNDKTGKIYLSCQYVNHYPVFKILSLDNVSGKTIKIPVSHYDPSSPIKIIRRDYYMNLNFDSEIKEPDFRVTSDIKDILIIKDSNGEIKVEIPEIWINVSQNLKDESIFPVIGVDAFEGWEFSTNVPLNPVSITPIGILELKEENSKEDIIVPINIKETPHQGKEKFFLYKRGEMSKKNIAVGGYTPLGTGDGSENKVKVNFEIDFSKDNLEKIVKYAEAKNKLKSERILIPWQNSDLNKFSIVKGIQSSNSPKFSSSGEHIAKKIAFPKVYVIINDGIKRNNVNLNFLNPVPKTDGATVGTFDIESNGLKLPNAMLSSLNHPASLNITNMTPGWQGYSIIEEQHKIEVLLNNKLIKEITTTTVGHLSETVLLTSTNGSTKGNMYILKKGVASEISFGIKQWNLSAGEDVVTLRHKNAFGRIIIEDNYNIKLNEFNPEVYLAKLSSTLLNNVKVVDGKKRLEIKVKINEKYINLGNLKLQNYCKEITKTLWDAKGVRIEVPEVVLENNGIEGKIRFSGDRTYLSSPDEVSELKYLLTNEKTPVENEKYSFENVKISIKLATGYGDVEYTIADALDITWASLQEEDSNFPYMSSTSTIQKLEILDTVNINNEDEIGFDFLGMLALQQTSGERGTSNIFPTIALVNTVNEDWRRIGGKQPDSNRKELSLVYSLPDRTSILASPELIKYKVDNATEDGLKNIYPYIQSTSNKKVLGVGAFSIEENGVTTSGKERVSSGLKYTIKTDSVKKMIEYSRTIPGDKVEIPLISKNEKIAFVHSRNSPRPSSLNETLFYLPNNSNSVANVNKVKYIDFPSIIIKKDKIIKSGEIGFKSNYINDTPIKFKLDDSIETPETVIPLVEKGIMKNLNYEHTIRLKLENGTQHTLKTDEFGKGVLSNILIQKNSSSAYLTLNYTNDGTEMSLHSIKGTDFHNIVVEHIDPSGDVRRIYRLKINTYKNEINIENGIGEFSISSRYNPGQSNPIILMPDHKVKYPNEVLDFKIISGLAPRAPKVNEEIFINGTNLKLLDNEKIILERGTILKVIKDKENNLIIAPLYWKNNNKFDQVKLIYKDSENLNSVTCEYDILFKIPEFFVASIGVLDFGKIYKIGNPEDKIKETNIELYYNDSIINPTYSLDISTASPEPNTLYLDDEVPSRLKVVNLNLKQNKIKKEILNDGKGQKVILPLEGTIPKESIKAAKPGKYEKTVQILIHIK</sequence>
<dbReference type="HOGENOM" id="CLU_232725_0_0_0"/>
<accession>U7VED1</accession>
<dbReference type="EMBL" id="AXZF01000010">
    <property type="protein sequence ID" value="ERT69861.1"/>
    <property type="molecule type" value="Genomic_DNA"/>
</dbReference>